<dbReference type="InterPro" id="IPR050056">
    <property type="entry name" value="Hemoglobin_oxygen_transport"/>
</dbReference>
<protein>
    <recommendedName>
        <fullName evidence="10">Globin domain-containing protein</fullName>
    </recommendedName>
</protein>
<dbReference type="GO" id="GO:0005833">
    <property type="term" value="C:hemoglobin complex"/>
    <property type="evidence" value="ECO:0007669"/>
    <property type="project" value="InterPro"/>
</dbReference>
<evidence type="ECO:0000256" key="9">
    <source>
        <dbReference type="RuleBase" id="RU000356"/>
    </source>
</evidence>
<dbReference type="GO" id="GO:0004601">
    <property type="term" value="F:peroxidase activity"/>
    <property type="evidence" value="ECO:0007669"/>
    <property type="project" value="TreeGrafter"/>
</dbReference>
<dbReference type="SUPFAM" id="SSF46458">
    <property type="entry name" value="Globin-like"/>
    <property type="match status" value="1"/>
</dbReference>
<evidence type="ECO:0000256" key="6">
    <source>
        <dbReference type="ARBA" id="ARBA00022621"/>
    </source>
</evidence>
<evidence type="ECO:0000313" key="11">
    <source>
        <dbReference type="Ensembl" id="ENSACLP00000011306.2"/>
    </source>
</evidence>
<reference evidence="11" key="3">
    <citation type="submission" date="2025-09" db="UniProtKB">
        <authorList>
            <consortium name="Ensembl"/>
        </authorList>
    </citation>
    <scope>IDENTIFICATION</scope>
</reference>
<dbReference type="GO" id="GO:0005344">
    <property type="term" value="F:oxygen carrier activity"/>
    <property type="evidence" value="ECO:0007669"/>
    <property type="project" value="UniProtKB-KW"/>
</dbReference>
<dbReference type="Proteomes" id="UP000265100">
    <property type="component" value="Chromosome 4"/>
</dbReference>
<dbReference type="Ensembl" id="ENSACLT00000011588.2">
    <property type="protein sequence ID" value="ENSACLP00000011306.2"/>
    <property type="gene ID" value="ENSACLG00000016316.2"/>
</dbReference>
<sequence>MVEWTDAERSAIINLWGKIDVGEIGAQALSRLLIVYPWGQRYFQAFGDLSTNAAIMGNPKVAQHGRTVMGGLEKAVKNMDNIKATFTELSTLHSEKLQVDPDNFMSCSFWVTSWPLWLLLSWVKTSLLRSMQLSRSSWQWWCPP</sequence>
<dbReference type="GO" id="GO:0020037">
    <property type="term" value="F:heme binding"/>
    <property type="evidence" value="ECO:0007669"/>
    <property type="project" value="InterPro"/>
</dbReference>
<dbReference type="GeneTree" id="ENSGT00940000157809"/>
<dbReference type="GO" id="GO:0046872">
    <property type="term" value="F:metal ion binding"/>
    <property type="evidence" value="ECO:0007669"/>
    <property type="project" value="UniProtKB-KW"/>
</dbReference>
<evidence type="ECO:0000259" key="10">
    <source>
        <dbReference type="PROSITE" id="PS01033"/>
    </source>
</evidence>
<dbReference type="GO" id="GO:0019825">
    <property type="term" value="F:oxygen binding"/>
    <property type="evidence" value="ECO:0007669"/>
    <property type="project" value="InterPro"/>
</dbReference>
<dbReference type="InterPro" id="IPR000971">
    <property type="entry name" value="Globin"/>
</dbReference>
<dbReference type="Gene3D" id="1.10.490.10">
    <property type="entry name" value="Globins"/>
    <property type="match status" value="1"/>
</dbReference>
<dbReference type="InterPro" id="IPR012292">
    <property type="entry name" value="Globin/Proto"/>
</dbReference>
<dbReference type="PANTHER" id="PTHR11442:SF102">
    <property type="entry name" value="HEMOGLOBIN SUBUNIT BETA-1-RELATED"/>
    <property type="match status" value="1"/>
</dbReference>
<comment type="subunit">
    <text evidence="3">Heterotetramer of two alpha chains and two beta chains.</text>
</comment>
<keyword evidence="7" id="KW-0479">Metal-binding</keyword>
<keyword evidence="4 9" id="KW-0813">Transport</keyword>
<dbReference type="InterPro" id="IPR009050">
    <property type="entry name" value="Globin-like_sf"/>
</dbReference>
<evidence type="ECO:0000256" key="3">
    <source>
        <dbReference type="ARBA" id="ARBA00011125"/>
    </source>
</evidence>
<dbReference type="PROSITE" id="PS01033">
    <property type="entry name" value="GLOBIN"/>
    <property type="match status" value="1"/>
</dbReference>
<evidence type="ECO:0000256" key="5">
    <source>
        <dbReference type="ARBA" id="ARBA00022617"/>
    </source>
</evidence>
<evidence type="ECO:0000313" key="12">
    <source>
        <dbReference type="Proteomes" id="UP000265100"/>
    </source>
</evidence>
<keyword evidence="5 9" id="KW-0349">Heme</keyword>
<evidence type="ECO:0000256" key="4">
    <source>
        <dbReference type="ARBA" id="ARBA00022448"/>
    </source>
</evidence>
<feature type="domain" description="Globin" evidence="10">
    <location>
        <begin position="3"/>
        <end position="144"/>
    </location>
</feature>
<evidence type="ECO:0000256" key="2">
    <source>
        <dbReference type="ARBA" id="ARBA00008705"/>
    </source>
</evidence>
<dbReference type="OMA" id="ICLAEHF"/>
<evidence type="ECO:0000256" key="8">
    <source>
        <dbReference type="ARBA" id="ARBA00023004"/>
    </source>
</evidence>
<reference evidence="11" key="1">
    <citation type="submission" date="2018-05" db="EMBL/GenBank/DDBJ databases">
        <authorList>
            <person name="Datahose"/>
        </authorList>
    </citation>
    <scope>NUCLEOTIDE SEQUENCE</scope>
</reference>
<dbReference type="GO" id="GO:0031720">
    <property type="term" value="F:haptoglobin binding"/>
    <property type="evidence" value="ECO:0007669"/>
    <property type="project" value="TreeGrafter"/>
</dbReference>
<dbReference type="Bgee" id="ENSACLG00000007738">
    <property type="expression patterns" value="Expressed in spleen and 8 other cell types or tissues"/>
</dbReference>
<keyword evidence="6 9" id="KW-0561">Oxygen transport</keyword>
<dbReference type="PRINTS" id="PR00814">
    <property type="entry name" value="BETAHAEM"/>
</dbReference>
<dbReference type="Pfam" id="PF00042">
    <property type="entry name" value="Globin"/>
    <property type="match status" value="1"/>
</dbReference>
<keyword evidence="12" id="KW-1185">Reference proteome</keyword>
<organism evidence="11 12">
    <name type="scientific">Astatotilapia calliptera</name>
    <name type="common">Eastern happy</name>
    <name type="synonym">Chromis callipterus</name>
    <dbReference type="NCBI Taxonomy" id="8154"/>
    <lineage>
        <taxon>Eukaryota</taxon>
        <taxon>Metazoa</taxon>
        <taxon>Chordata</taxon>
        <taxon>Craniata</taxon>
        <taxon>Vertebrata</taxon>
        <taxon>Euteleostomi</taxon>
        <taxon>Actinopterygii</taxon>
        <taxon>Neopterygii</taxon>
        <taxon>Teleostei</taxon>
        <taxon>Neoteleostei</taxon>
        <taxon>Acanthomorphata</taxon>
        <taxon>Ovalentaria</taxon>
        <taxon>Cichlomorphae</taxon>
        <taxon>Cichliformes</taxon>
        <taxon>Cichlidae</taxon>
        <taxon>African cichlids</taxon>
        <taxon>Pseudocrenilabrinae</taxon>
        <taxon>Haplochromini</taxon>
        <taxon>Astatotilapia</taxon>
    </lineage>
</organism>
<evidence type="ECO:0000256" key="1">
    <source>
        <dbReference type="ARBA" id="ARBA00002650"/>
    </source>
</evidence>
<dbReference type="GO" id="GO:0043177">
    <property type="term" value="F:organic acid binding"/>
    <property type="evidence" value="ECO:0007669"/>
    <property type="project" value="TreeGrafter"/>
</dbReference>
<dbReference type="AlphaFoldDB" id="A0A3P8P2P9"/>
<gene>
    <name evidence="11" type="primary">HBE1</name>
</gene>
<name>A0A3P8P2P9_ASTCA</name>
<reference evidence="11" key="2">
    <citation type="submission" date="2025-08" db="UniProtKB">
        <authorList>
            <consortium name="Ensembl"/>
        </authorList>
    </citation>
    <scope>IDENTIFICATION</scope>
</reference>
<keyword evidence="8" id="KW-0408">Iron</keyword>
<accession>A0A3P8P2P9</accession>
<comment type="function">
    <text evidence="1">Involved in oxygen transport from gills to the various peripheral tissues.</text>
</comment>
<dbReference type="PANTHER" id="PTHR11442">
    <property type="entry name" value="HEMOGLOBIN FAMILY MEMBER"/>
    <property type="match status" value="1"/>
</dbReference>
<dbReference type="GO" id="GO:0042744">
    <property type="term" value="P:hydrogen peroxide catabolic process"/>
    <property type="evidence" value="ECO:0007669"/>
    <property type="project" value="TreeGrafter"/>
</dbReference>
<dbReference type="GO" id="GO:0072562">
    <property type="term" value="C:blood microparticle"/>
    <property type="evidence" value="ECO:0007669"/>
    <property type="project" value="TreeGrafter"/>
</dbReference>
<evidence type="ECO:0000256" key="7">
    <source>
        <dbReference type="ARBA" id="ARBA00022723"/>
    </source>
</evidence>
<dbReference type="GO" id="GO:0031838">
    <property type="term" value="C:haptoglobin-hemoglobin complex"/>
    <property type="evidence" value="ECO:0007669"/>
    <property type="project" value="TreeGrafter"/>
</dbReference>
<dbReference type="InterPro" id="IPR002337">
    <property type="entry name" value="Hemoglobin_b"/>
</dbReference>
<proteinExistence type="inferred from homology"/>
<comment type="similarity">
    <text evidence="2 9">Belongs to the globin family.</text>
</comment>